<gene>
    <name evidence="2" type="ORF">AVDCRST_MAG49-3037</name>
</gene>
<feature type="non-terminal residue" evidence="2">
    <location>
        <position position="46"/>
    </location>
</feature>
<sequence>DRPGPLAHRPRRRRDRPRRLPRAGRQGHGAAQGAAARPGRAGGHRQ</sequence>
<proteinExistence type="predicted"/>
<feature type="compositionally biased region" description="Basic residues" evidence="1">
    <location>
        <begin position="8"/>
        <end position="22"/>
    </location>
</feature>
<accession>A0A6J4V1I0</accession>
<feature type="compositionally biased region" description="Low complexity" evidence="1">
    <location>
        <begin position="28"/>
        <end position="39"/>
    </location>
</feature>
<evidence type="ECO:0000256" key="1">
    <source>
        <dbReference type="SAM" id="MobiDB-lite"/>
    </source>
</evidence>
<feature type="region of interest" description="Disordered" evidence="1">
    <location>
        <begin position="1"/>
        <end position="46"/>
    </location>
</feature>
<evidence type="ECO:0000313" key="2">
    <source>
        <dbReference type="EMBL" id="CAA9565799.1"/>
    </source>
</evidence>
<name>A0A6J4V1I0_9BACT</name>
<dbReference type="AlphaFoldDB" id="A0A6J4V1I0"/>
<reference evidence="2" key="1">
    <citation type="submission" date="2020-02" db="EMBL/GenBank/DDBJ databases">
        <authorList>
            <person name="Meier V. D."/>
        </authorList>
    </citation>
    <scope>NUCLEOTIDE SEQUENCE</scope>
    <source>
        <strain evidence="2">AVDCRST_MAG49</strain>
    </source>
</reference>
<protein>
    <submittedName>
        <fullName evidence="2">Uncharacterized protein</fullName>
    </submittedName>
</protein>
<dbReference type="EMBL" id="CADCWG010000205">
    <property type="protein sequence ID" value="CAA9565799.1"/>
    <property type="molecule type" value="Genomic_DNA"/>
</dbReference>
<feature type="non-terminal residue" evidence="2">
    <location>
        <position position="1"/>
    </location>
</feature>
<organism evidence="2">
    <name type="scientific">uncultured Thermomicrobiales bacterium</name>
    <dbReference type="NCBI Taxonomy" id="1645740"/>
    <lineage>
        <taxon>Bacteria</taxon>
        <taxon>Pseudomonadati</taxon>
        <taxon>Thermomicrobiota</taxon>
        <taxon>Thermomicrobia</taxon>
        <taxon>Thermomicrobiales</taxon>
        <taxon>environmental samples</taxon>
    </lineage>
</organism>